<reference evidence="5" key="1">
    <citation type="submission" date="2018-05" db="EMBL/GenBank/DDBJ databases">
        <authorList>
            <person name="Lanie J.A."/>
            <person name="Ng W.-L."/>
            <person name="Kazmierczak K.M."/>
            <person name="Andrzejewski T.M."/>
            <person name="Davidsen T.M."/>
            <person name="Wayne K.J."/>
            <person name="Tettelin H."/>
            <person name="Glass J.I."/>
            <person name="Rusch D."/>
            <person name="Podicherti R."/>
            <person name="Tsui H.-C.T."/>
            <person name="Winkler M.E."/>
        </authorList>
    </citation>
    <scope>NUCLEOTIDE SEQUENCE</scope>
</reference>
<name>A0A381X1W4_9ZZZZ</name>
<evidence type="ECO:0000256" key="3">
    <source>
        <dbReference type="ARBA" id="ARBA00023004"/>
    </source>
</evidence>
<keyword evidence="2" id="KW-0479">Metal-binding</keyword>
<dbReference type="SUPFAM" id="SSF46626">
    <property type="entry name" value="Cytochrome c"/>
    <property type="match status" value="1"/>
</dbReference>
<accession>A0A381X1W4</accession>
<dbReference type="GO" id="GO:0046872">
    <property type="term" value="F:metal ion binding"/>
    <property type="evidence" value="ECO:0007669"/>
    <property type="project" value="UniProtKB-KW"/>
</dbReference>
<feature type="domain" description="Cytochrome c" evidence="4">
    <location>
        <begin position="43"/>
        <end position="116"/>
    </location>
</feature>
<dbReference type="InterPro" id="IPR036909">
    <property type="entry name" value="Cyt_c-like_dom_sf"/>
</dbReference>
<dbReference type="Pfam" id="PF13442">
    <property type="entry name" value="Cytochrome_CBB3"/>
    <property type="match status" value="1"/>
</dbReference>
<dbReference type="GO" id="GO:0020037">
    <property type="term" value="F:heme binding"/>
    <property type="evidence" value="ECO:0007669"/>
    <property type="project" value="InterPro"/>
</dbReference>
<evidence type="ECO:0000256" key="2">
    <source>
        <dbReference type="ARBA" id="ARBA00022723"/>
    </source>
</evidence>
<evidence type="ECO:0000259" key="4">
    <source>
        <dbReference type="PROSITE" id="PS51007"/>
    </source>
</evidence>
<keyword evidence="3" id="KW-0408">Iron</keyword>
<dbReference type="InterPro" id="IPR009056">
    <property type="entry name" value="Cyt_c-like_dom"/>
</dbReference>
<dbReference type="GO" id="GO:0009055">
    <property type="term" value="F:electron transfer activity"/>
    <property type="evidence" value="ECO:0007669"/>
    <property type="project" value="InterPro"/>
</dbReference>
<proteinExistence type="predicted"/>
<dbReference type="PROSITE" id="PS51007">
    <property type="entry name" value="CYTC"/>
    <property type="match status" value="1"/>
</dbReference>
<evidence type="ECO:0000256" key="1">
    <source>
        <dbReference type="ARBA" id="ARBA00022617"/>
    </source>
</evidence>
<organism evidence="5">
    <name type="scientific">marine metagenome</name>
    <dbReference type="NCBI Taxonomy" id="408172"/>
    <lineage>
        <taxon>unclassified sequences</taxon>
        <taxon>metagenomes</taxon>
        <taxon>ecological metagenomes</taxon>
    </lineage>
</organism>
<protein>
    <recommendedName>
        <fullName evidence="4">Cytochrome c domain-containing protein</fullName>
    </recommendedName>
</protein>
<dbReference type="EMBL" id="UINC01013575">
    <property type="protein sequence ID" value="SVA58562.1"/>
    <property type="molecule type" value="Genomic_DNA"/>
</dbReference>
<dbReference type="Gene3D" id="1.10.760.10">
    <property type="entry name" value="Cytochrome c-like domain"/>
    <property type="match status" value="1"/>
</dbReference>
<dbReference type="AlphaFoldDB" id="A0A381X1W4"/>
<evidence type="ECO:0000313" key="5">
    <source>
        <dbReference type="EMBL" id="SVA58562.1"/>
    </source>
</evidence>
<keyword evidence="1" id="KW-0349">Heme</keyword>
<sequence>MNFTGLMPGILLALSIITLPTIATAGDEDPVVEFTPDYLADDVNLEQGKALWEKQCRHCHGSAAYPGKAPKLKPYIYKPKFVYKRITDGFRKMPAWKDVFSQEERMAIVAYVMSSQFSP</sequence>
<gene>
    <name evidence="5" type="ORF">METZ01_LOCUS111416</name>
</gene>